<dbReference type="Proteomes" id="UP000034103">
    <property type="component" value="Chromosome"/>
</dbReference>
<name>A0A0F6RKB4_MICAE</name>
<dbReference type="GO" id="GO:0009279">
    <property type="term" value="C:cell outer membrane"/>
    <property type="evidence" value="ECO:0007669"/>
    <property type="project" value="UniProtKB-SubCell"/>
</dbReference>
<dbReference type="GO" id="GO:0016339">
    <property type="term" value="P:calcium-dependent cell-cell adhesion via plasma membrane cell adhesion molecules"/>
    <property type="evidence" value="ECO:0007669"/>
    <property type="project" value="TreeGrafter"/>
</dbReference>
<keyword evidence="10" id="KW-1133">Transmembrane helix</keyword>
<feature type="domain" description="Cadherin" evidence="14">
    <location>
        <begin position="1103"/>
        <end position="1196"/>
    </location>
</feature>
<dbReference type="NCBIfam" id="NF041518">
    <property type="entry name" value="choice_anch_Q"/>
    <property type="match status" value="2"/>
</dbReference>
<dbReference type="InterPro" id="IPR039808">
    <property type="entry name" value="Cadherin"/>
</dbReference>
<dbReference type="SMART" id="SM00112">
    <property type="entry name" value="CA"/>
    <property type="match status" value="4"/>
</dbReference>
<dbReference type="GO" id="GO:0005912">
    <property type="term" value="C:adherens junction"/>
    <property type="evidence" value="ECO:0007669"/>
    <property type="project" value="TreeGrafter"/>
</dbReference>
<evidence type="ECO:0000256" key="11">
    <source>
        <dbReference type="ARBA" id="ARBA00023136"/>
    </source>
</evidence>
<dbReference type="GO" id="GO:0008013">
    <property type="term" value="F:beta-catenin binding"/>
    <property type="evidence" value="ECO:0007669"/>
    <property type="project" value="TreeGrafter"/>
</dbReference>
<protein>
    <submittedName>
        <fullName evidence="15">Alkaline phosphatase</fullName>
        <ecNumber evidence="15">3.1.3.1</ecNumber>
    </submittedName>
</protein>
<dbReference type="Gene3D" id="1.10.1330.10">
    <property type="entry name" value="Dockerin domain"/>
    <property type="match status" value="1"/>
</dbReference>
<dbReference type="HOGENOM" id="CLU_240438_0_0_3"/>
<dbReference type="GO" id="GO:0016342">
    <property type="term" value="C:catenin complex"/>
    <property type="evidence" value="ECO:0007669"/>
    <property type="project" value="TreeGrafter"/>
</dbReference>
<evidence type="ECO:0000256" key="4">
    <source>
        <dbReference type="ARBA" id="ARBA00004613"/>
    </source>
</evidence>
<dbReference type="InterPro" id="IPR012334">
    <property type="entry name" value="Pectin_lyas_fold"/>
</dbReference>
<comment type="subcellular location">
    <subcellularLocation>
        <location evidence="2">Cell envelope</location>
    </subcellularLocation>
    <subcellularLocation>
        <location evidence="3">Cell outer membrane</location>
    </subcellularLocation>
    <subcellularLocation>
        <location evidence="1">Membrane</location>
        <topology evidence="1">Single-pass membrane protein</topology>
    </subcellularLocation>
    <subcellularLocation>
        <location evidence="4">Secreted</location>
    </subcellularLocation>
</comment>
<feature type="region of interest" description="Disordered" evidence="13">
    <location>
        <begin position="1049"/>
        <end position="1082"/>
    </location>
</feature>
<dbReference type="PANTHER" id="PTHR24027:SF422">
    <property type="entry name" value="CADHERIN DOMAIN-CONTAINING PROTEIN"/>
    <property type="match status" value="1"/>
</dbReference>
<evidence type="ECO:0000313" key="16">
    <source>
        <dbReference type="Proteomes" id="UP000034103"/>
    </source>
</evidence>
<dbReference type="InterPro" id="IPR002126">
    <property type="entry name" value="Cadherin-like_dom"/>
</dbReference>
<dbReference type="GO" id="GO:0044331">
    <property type="term" value="P:cell-cell adhesion mediated by cadherin"/>
    <property type="evidence" value="ECO:0007669"/>
    <property type="project" value="TreeGrafter"/>
</dbReference>
<feature type="domain" description="Cadherin" evidence="14">
    <location>
        <begin position="1576"/>
        <end position="1695"/>
    </location>
</feature>
<dbReference type="SUPFAM" id="SSF49313">
    <property type="entry name" value="Cadherin-like"/>
    <property type="match status" value="4"/>
</dbReference>
<reference evidence="15 16" key="1">
    <citation type="journal article" date="2015" name="Genome Announc.">
        <title>Complete Genome Sequence of Microcystis aeruginosa NIES-2549, a Bloom-Forming Cyanobacterium from Lake Kasumigaura, Japan.</title>
        <authorList>
            <person name="Yamaguchi H."/>
            <person name="Suzuki S."/>
            <person name="Tanabe Y."/>
            <person name="Osana Y."/>
            <person name="Shimura Y."/>
            <person name="Ishida K."/>
            <person name="Kawachi M."/>
        </authorList>
    </citation>
    <scope>NUCLEOTIDE SEQUENCE [LARGE SCALE GENOMIC DNA]</scope>
    <source>
        <strain evidence="15 16">NIES-2549</strain>
    </source>
</reference>
<evidence type="ECO:0000256" key="12">
    <source>
        <dbReference type="ARBA" id="ARBA00023237"/>
    </source>
</evidence>
<dbReference type="PROSITE" id="PS50268">
    <property type="entry name" value="CADHERIN_2"/>
    <property type="match status" value="4"/>
</dbReference>
<organism evidence="15 16">
    <name type="scientific">Microcystis aeruginosa NIES-2549</name>
    <dbReference type="NCBI Taxonomy" id="1641812"/>
    <lineage>
        <taxon>Bacteria</taxon>
        <taxon>Bacillati</taxon>
        <taxon>Cyanobacteriota</taxon>
        <taxon>Cyanophyceae</taxon>
        <taxon>Oscillatoriophycideae</taxon>
        <taxon>Chroococcales</taxon>
        <taxon>Microcystaceae</taxon>
        <taxon>Microcystis</taxon>
    </lineage>
</organism>
<dbReference type="Pfam" id="PF00028">
    <property type="entry name" value="Cadherin"/>
    <property type="match status" value="1"/>
</dbReference>
<evidence type="ECO:0000256" key="2">
    <source>
        <dbReference type="ARBA" id="ARBA00004196"/>
    </source>
</evidence>
<evidence type="ECO:0000259" key="14">
    <source>
        <dbReference type="PROSITE" id="PS50268"/>
    </source>
</evidence>
<feature type="region of interest" description="Disordered" evidence="13">
    <location>
        <begin position="658"/>
        <end position="681"/>
    </location>
</feature>
<evidence type="ECO:0000256" key="6">
    <source>
        <dbReference type="ARBA" id="ARBA00022692"/>
    </source>
</evidence>
<dbReference type="NCBIfam" id="TIGR01376">
    <property type="entry name" value="POMP_repeat"/>
    <property type="match status" value="4"/>
</dbReference>
<evidence type="ECO:0000256" key="13">
    <source>
        <dbReference type="SAM" id="MobiDB-lite"/>
    </source>
</evidence>
<dbReference type="GO" id="GO:0045296">
    <property type="term" value="F:cadherin binding"/>
    <property type="evidence" value="ECO:0007669"/>
    <property type="project" value="TreeGrafter"/>
</dbReference>
<keyword evidence="8" id="KW-0677">Repeat</keyword>
<dbReference type="SUPFAM" id="SSF51126">
    <property type="entry name" value="Pectin lyase-like"/>
    <property type="match status" value="4"/>
</dbReference>
<dbReference type="GO" id="GO:0007043">
    <property type="term" value="P:cell-cell junction assembly"/>
    <property type="evidence" value="ECO:0007669"/>
    <property type="project" value="TreeGrafter"/>
</dbReference>
<dbReference type="InterPro" id="IPR036439">
    <property type="entry name" value="Dockerin_dom_sf"/>
</dbReference>
<dbReference type="GO" id="GO:0016477">
    <property type="term" value="P:cell migration"/>
    <property type="evidence" value="ECO:0007669"/>
    <property type="project" value="TreeGrafter"/>
</dbReference>
<dbReference type="Pfam" id="PF02415">
    <property type="entry name" value="Chlam_PMP"/>
    <property type="match status" value="6"/>
</dbReference>
<keyword evidence="6" id="KW-0812">Transmembrane</keyword>
<dbReference type="InterPro" id="IPR006626">
    <property type="entry name" value="PbH1"/>
</dbReference>
<feature type="domain" description="Cadherin" evidence="14">
    <location>
        <begin position="1309"/>
        <end position="1428"/>
    </location>
</feature>
<keyword evidence="11" id="KW-0472">Membrane</keyword>
<dbReference type="GO" id="GO:0004035">
    <property type="term" value="F:alkaline phosphatase activity"/>
    <property type="evidence" value="ECO:0007669"/>
    <property type="project" value="UniProtKB-EC"/>
</dbReference>
<dbReference type="InterPro" id="IPR039448">
    <property type="entry name" value="Beta_helix"/>
</dbReference>
<dbReference type="InterPro" id="IPR003368">
    <property type="entry name" value="POMP_repeat"/>
</dbReference>
<accession>A0A0F6RKB4</accession>
<dbReference type="GO" id="GO:0000902">
    <property type="term" value="P:cell morphogenesis"/>
    <property type="evidence" value="ECO:0007669"/>
    <property type="project" value="TreeGrafter"/>
</dbReference>
<dbReference type="InterPro" id="IPR011050">
    <property type="entry name" value="Pectin_lyase_fold/virulence"/>
</dbReference>
<dbReference type="InterPro" id="IPR059226">
    <property type="entry name" value="Choice_anch_Q_dom"/>
</dbReference>
<evidence type="ECO:0000256" key="9">
    <source>
        <dbReference type="ARBA" id="ARBA00022837"/>
    </source>
</evidence>
<dbReference type="PANTHER" id="PTHR24027">
    <property type="entry name" value="CADHERIN-23"/>
    <property type="match status" value="1"/>
</dbReference>
<keyword evidence="9" id="KW-0106">Calcium</keyword>
<dbReference type="RefSeq" id="WP_046661486.1">
    <property type="nucleotide sequence ID" value="NZ_CP011304.1"/>
</dbReference>
<dbReference type="EC" id="3.1.3.1" evidence="15"/>
<evidence type="ECO:0000256" key="7">
    <source>
        <dbReference type="ARBA" id="ARBA00022729"/>
    </source>
</evidence>
<evidence type="ECO:0000256" key="5">
    <source>
        <dbReference type="ARBA" id="ARBA00022525"/>
    </source>
</evidence>
<dbReference type="PATRIC" id="fig|1641812.3.peg.1383"/>
<dbReference type="GO" id="GO:0005509">
    <property type="term" value="F:calcium ion binding"/>
    <property type="evidence" value="ECO:0007669"/>
    <property type="project" value="InterPro"/>
</dbReference>
<evidence type="ECO:0000256" key="8">
    <source>
        <dbReference type="ARBA" id="ARBA00022737"/>
    </source>
</evidence>
<evidence type="ECO:0000256" key="1">
    <source>
        <dbReference type="ARBA" id="ARBA00004167"/>
    </source>
</evidence>
<feature type="region of interest" description="Disordered" evidence="13">
    <location>
        <begin position="342"/>
        <end position="366"/>
    </location>
</feature>
<sequence length="1871" mass="191770">MAIIYVKSGSTGNGSAWNNAYGGLASAITAAQAGDEIWVSAGTYKPTTGTDRTASFTLKNNVGIYGGFAGTETAVNQRNITTNVTILSGEIGVAGIADNSYHVVTGSSTNNTAILDGFTITKGNANGTTGNQGTGGGMYVNNGSPTVRNTVFIDNNATSGGGLYNEQGSNPFLSDVRFEFNTATDGAAIYNRLSSPFITNATFRLNTAVNNGGALYNASSSSPTVTNAVFTRNTATTADGGAVYNISSLPNFTNTDFSGNVAARGGAISNNSSTIGLSNSIIYGNQDRRGTGPEIFNNGGTINTNNSIIKGGVFNGTDVDPKFVNASGDDLRLLAGSPAIDTGNSASLPTDRQDIDADGNTTEATPLDLARNPRIAGSSVDIGAFEGATTPPTATKRIIYVNAAATGGNSGTSWTNAFTDLQAALNAAPLLGDEIWVAAGTYKPTTTTDRTATFTLKNQVKVYGGFAGTETTLEQRNVTNNVTTLSGDIGGTTNAQDNVYHVVTASFTNNTTVLDGFTIAAGNANGTGTDQNNGGGIFINDGTPVLSNLIFDNNNASANGGGLFNTGASNPTLTNVTFRNNNAANGGGIFNTGSSNPTLTNATFTSNNASSQGGAIYNNSSNPTLNTATFTNNTATNSGGAIFNTSSNPTLNNVTFTNNRTTASSGGGGALYNGSSSNPTLNQVSFQQNSSANGGAIFNTSSSPILTDVTFGSNSATNGGAISNNSSYTAGGTNFHLTRVTFTNNSASFQGGAIFNASSNPRMTNITFTGNTTTDPANGGTGSDQGGAIYNTSSNPTINSTTFSQNSANSDGGAIYNYYSSPTLTDITFTNNSSVNGSGGAVYNTYYTTATLTNANFNLNSANNGFGGAIYGSSSSVINLTQNNFQQNSASSGGAIYNSSSSSNLTNVSFSQNAASSNGGAIYSTSSSSTQTNVTFSRNNAISQGGAIWINGSGANTLVNTSFYGNASSSGSAIFNSGTAPTLRNSIIWGHGGTAIVGSPTITNSIVQGGYTGTGNVTVDPLTTPATAIFVDPNFDDLRLKSGSPAIDAGSNTFLPADSRDLDKDGNTTEPLSQDLGNNPRVNGTTVDIGAYEFTPPVNQPPVITNKTFTIAKSSAVGATVGTVPISDPENNPFTVTITNGNTDTDNDGTRPFAISNAGVITVTDPGDFGTNTSFNLTIAASDGSATGTGNAVINLNSPPTVNNATFSIVNNSAVGATVGTVTASDPENNPLTFSITNGNTDTDNDGTRPFAINNSGVITVTDPGDFGTNNSFNLTVTANDGNATGNGAIVVNLTSPVNRPPVVNDAVFSISKTSPNGTVVGTINATDPDNNPLTYSITAGNPDTDGDTIKAFAISNTGVITVTDTNDVSAQTNPFNLTIQASDGALTDTGIATVNLNNVNPLSFQLKLYEDNNGTVGSEITGNNPILGNSFFAEILVGDIRTNAAGLIINSLDFGFAADVAQNINNFADIGNVNSPLVTSSFPLFRGGTLDNTNGLIDNLSGGSVPQASQGSAIGVNQLNRFSLLRFNVVGTRDNSNLNLTFDPSQIGFADGTFADPNGTLSLTRNIIINDAPIVGSINNVNLAERNAAGTVVVAGNLVEATDDNYGQTPTFSLSTSPKDGSGNDLFAINATTGEITLTQAGSNTIDYESGVISYQLGVKATDGYKLSTEKTFNVNITNVNEGTIVVDKNAITFGTKLSQYRQGATDSLFVRPNFADRTQYIDITNTAVGTNDVLAIAGITVNAQNVTTDANFANGDILLNPGQTRRIALAYTPKAARENFNLANGLVINSNAQNNSALNIQLTGKSTFNSDISYDGRVNLTDLNTLQRPGLFGSSSGQTNYDPTADITGDGRINLSELVPLNSEFGLVI</sequence>
<dbReference type="EMBL" id="CP011304">
    <property type="protein sequence ID" value="AKE63695.1"/>
    <property type="molecule type" value="Genomic_DNA"/>
</dbReference>
<dbReference type="CDD" id="cd11304">
    <property type="entry name" value="Cadherin_repeat"/>
    <property type="match status" value="4"/>
</dbReference>
<feature type="domain" description="Cadherin" evidence="14">
    <location>
        <begin position="1201"/>
        <end position="1304"/>
    </location>
</feature>
<evidence type="ECO:0000256" key="3">
    <source>
        <dbReference type="ARBA" id="ARBA00004442"/>
    </source>
</evidence>
<feature type="compositionally biased region" description="Polar residues" evidence="13">
    <location>
        <begin position="1068"/>
        <end position="1082"/>
    </location>
</feature>
<gene>
    <name evidence="15" type="ORF">MYAER_1339</name>
</gene>
<proteinExistence type="predicted"/>
<dbReference type="Gene3D" id="2.60.40.60">
    <property type="entry name" value="Cadherins"/>
    <property type="match status" value="4"/>
</dbReference>
<evidence type="ECO:0000313" key="15">
    <source>
        <dbReference type="EMBL" id="AKE63695.1"/>
    </source>
</evidence>
<dbReference type="SMART" id="SM00710">
    <property type="entry name" value="PbH1"/>
    <property type="match status" value="16"/>
</dbReference>
<feature type="compositionally biased region" description="Basic and acidic residues" evidence="13">
    <location>
        <begin position="1058"/>
        <end position="1067"/>
    </location>
</feature>
<dbReference type="InterPro" id="IPR015919">
    <property type="entry name" value="Cadherin-like_sf"/>
</dbReference>
<dbReference type="GO" id="GO:0000272">
    <property type="term" value="P:polysaccharide catabolic process"/>
    <property type="evidence" value="ECO:0007669"/>
    <property type="project" value="InterPro"/>
</dbReference>
<keyword evidence="12" id="KW-0998">Cell outer membrane</keyword>
<keyword evidence="7" id="KW-0732">Signal</keyword>
<dbReference type="GO" id="GO:0034332">
    <property type="term" value="P:adherens junction organization"/>
    <property type="evidence" value="ECO:0007669"/>
    <property type="project" value="TreeGrafter"/>
</dbReference>
<dbReference type="Pfam" id="PF13229">
    <property type="entry name" value="Beta_helix"/>
    <property type="match status" value="1"/>
</dbReference>
<evidence type="ECO:0000256" key="10">
    <source>
        <dbReference type="ARBA" id="ARBA00022989"/>
    </source>
</evidence>
<keyword evidence="15" id="KW-0378">Hydrolase</keyword>
<dbReference type="GO" id="GO:0007156">
    <property type="term" value="P:homophilic cell adhesion via plasma membrane adhesion molecules"/>
    <property type="evidence" value="ECO:0007669"/>
    <property type="project" value="InterPro"/>
</dbReference>
<keyword evidence="5" id="KW-0964">Secreted</keyword>
<dbReference type="GO" id="GO:0005576">
    <property type="term" value="C:extracellular region"/>
    <property type="evidence" value="ECO:0007669"/>
    <property type="project" value="UniProtKB-SubCell"/>
</dbReference>
<dbReference type="Gene3D" id="2.160.20.10">
    <property type="entry name" value="Single-stranded right-handed beta-helix, Pectin lyase-like"/>
    <property type="match status" value="3"/>
</dbReference>